<feature type="transmembrane region" description="Helical" evidence="2">
    <location>
        <begin position="20"/>
        <end position="42"/>
    </location>
</feature>
<evidence type="ECO:0000313" key="4">
    <source>
        <dbReference type="EMBL" id="KAK0474329.1"/>
    </source>
</evidence>
<feature type="domain" description="DUF6699" evidence="3">
    <location>
        <begin position="224"/>
        <end position="318"/>
    </location>
</feature>
<dbReference type="EMBL" id="JAUEPU010000173">
    <property type="protein sequence ID" value="KAK0474329.1"/>
    <property type="molecule type" value="Genomic_DNA"/>
</dbReference>
<sequence length="331" mass="37329">MTWKTNFLAYDGSAASHLNLLIVWSGWYSAVYTALLALWGLLKGRIWTAILDYEKRQVIRMATKTVRFADLPGETYTYGSDYMHSPVATCSSQRPLQRSSTSQHQHSYMYQPSLNDAPPSEYNNHSPSSLLNLSFPYHSPYSPLIAHTVLPFPSSSSQPIPTQPPPTPDRLRHPINLPPVKENSAEASSMFELHESLRPLPLSIDLSQDISPYILTLRDKSDMSPQDLPTNMTLVSKYLPWRIHISPNSVRDVVIALYTALRTRVTDKEMKAVGGEDVIKAFAKRVERAGEGERRKGVRRVDFLLGYTRFLGIEPSTDEPGVWRICLTPLS</sequence>
<keyword evidence="2" id="KW-1133">Transmembrane helix</keyword>
<name>A0AA39U9L3_9AGAR</name>
<gene>
    <name evidence="4" type="ORF">EDD18DRAFT_1367813</name>
</gene>
<evidence type="ECO:0000259" key="3">
    <source>
        <dbReference type="Pfam" id="PF20415"/>
    </source>
</evidence>
<accession>A0AA39U9L3</accession>
<proteinExistence type="predicted"/>
<protein>
    <recommendedName>
        <fullName evidence="3">DUF6699 domain-containing protein</fullName>
    </recommendedName>
</protein>
<dbReference type="Proteomes" id="UP001175228">
    <property type="component" value="Unassembled WGS sequence"/>
</dbReference>
<feature type="compositionally biased region" description="Polar residues" evidence="1">
    <location>
        <begin position="91"/>
        <end position="114"/>
    </location>
</feature>
<comment type="caution">
    <text evidence="4">The sequence shown here is derived from an EMBL/GenBank/DDBJ whole genome shotgun (WGS) entry which is preliminary data.</text>
</comment>
<keyword evidence="2" id="KW-0812">Transmembrane</keyword>
<dbReference type="InterPro" id="IPR046522">
    <property type="entry name" value="DUF6699"/>
</dbReference>
<keyword evidence="5" id="KW-1185">Reference proteome</keyword>
<evidence type="ECO:0000313" key="5">
    <source>
        <dbReference type="Proteomes" id="UP001175228"/>
    </source>
</evidence>
<dbReference type="Pfam" id="PF20415">
    <property type="entry name" value="DUF6699"/>
    <property type="match status" value="1"/>
</dbReference>
<keyword evidence="2" id="KW-0472">Membrane</keyword>
<organism evidence="4 5">
    <name type="scientific">Armillaria luteobubalina</name>
    <dbReference type="NCBI Taxonomy" id="153913"/>
    <lineage>
        <taxon>Eukaryota</taxon>
        <taxon>Fungi</taxon>
        <taxon>Dikarya</taxon>
        <taxon>Basidiomycota</taxon>
        <taxon>Agaricomycotina</taxon>
        <taxon>Agaricomycetes</taxon>
        <taxon>Agaricomycetidae</taxon>
        <taxon>Agaricales</taxon>
        <taxon>Marasmiineae</taxon>
        <taxon>Physalacriaceae</taxon>
        <taxon>Armillaria</taxon>
    </lineage>
</organism>
<evidence type="ECO:0000256" key="1">
    <source>
        <dbReference type="SAM" id="MobiDB-lite"/>
    </source>
</evidence>
<dbReference type="AlphaFoldDB" id="A0AA39U9L3"/>
<reference evidence="4" key="1">
    <citation type="submission" date="2023-06" db="EMBL/GenBank/DDBJ databases">
        <authorList>
            <consortium name="Lawrence Berkeley National Laboratory"/>
            <person name="Ahrendt S."/>
            <person name="Sahu N."/>
            <person name="Indic B."/>
            <person name="Wong-Bajracharya J."/>
            <person name="Merenyi Z."/>
            <person name="Ke H.-M."/>
            <person name="Monk M."/>
            <person name="Kocsube S."/>
            <person name="Drula E."/>
            <person name="Lipzen A."/>
            <person name="Balint B."/>
            <person name="Henrissat B."/>
            <person name="Andreopoulos B."/>
            <person name="Martin F.M."/>
            <person name="Harder C.B."/>
            <person name="Rigling D."/>
            <person name="Ford K.L."/>
            <person name="Foster G.D."/>
            <person name="Pangilinan J."/>
            <person name="Papanicolaou A."/>
            <person name="Barry K."/>
            <person name="LaButti K."/>
            <person name="Viragh M."/>
            <person name="Koriabine M."/>
            <person name="Yan M."/>
            <person name="Riley R."/>
            <person name="Champramary S."/>
            <person name="Plett K.L."/>
            <person name="Tsai I.J."/>
            <person name="Slot J."/>
            <person name="Sipos G."/>
            <person name="Plett J."/>
            <person name="Nagy L.G."/>
            <person name="Grigoriev I.V."/>
        </authorList>
    </citation>
    <scope>NUCLEOTIDE SEQUENCE</scope>
    <source>
        <strain evidence="4">HWK02</strain>
    </source>
</reference>
<evidence type="ECO:0000256" key="2">
    <source>
        <dbReference type="SAM" id="Phobius"/>
    </source>
</evidence>
<feature type="region of interest" description="Disordered" evidence="1">
    <location>
        <begin position="91"/>
        <end position="125"/>
    </location>
</feature>